<reference evidence="1" key="1">
    <citation type="submission" date="2019-04" db="EMBL/GenBank/DDBJ databases">
        <title>Microbes associate with the intestines of laboratory mice.</title>
        <authorList>
            <person name="Navarre W."/>
            <person name="Wong E."/>
            <person name="Huang K.C."/>
            <person name="Tropini C."/>
            <person name="Ng K."/>
            <person name="Yu B."/>
        </authorList>
    </citation>
    <scope>NUCLEOTIDE SEQUENCE</scope>
    <source>
        <strain evidence="1">NM86_A22</strain>
    </source>
</reference>
<keyword evidence="2" id="KW-1185">Reference proteome</keyword>
<sequence>MFRFEGLFTDRLPLSGQPGLLRPLSAALLAGIITGAAAWLLKWLIKNISKIVTSEFDITGGNWHLILVAIMGIMLVGWLVRHVVRMPLEHATRQLKKNIAQKHGNMPGRLVVAPVAASALTLGCGGSAGAEGPISYTGAAIASNIARITGIGKEQLLTYMACGAGAGIAAIFKAPVGGMFFTIEVLNMAMGVVPMLLLAIMCFTSALTAYLLSGCTHDLAIAGPDTSFDMHSFPAIILLGLVCGAYSAYYRMSGSYTCRMVESIKQPVVRNLVSGTLLGVLLFMFPALYGEGYGVLTSIASGDMAASTNGSIAATIQHKWLVAYALGGILLTKAIATYATNSGGGVAGDFAPTLFAGGIAGAFACVVYNLWPVFSPVPAGILIICGMAGVMSGVIRAPIMTIFLVVEMSGATWLLLPVTAVTAVSLCVSKLICRT</sequence>
<comment type="caution">
    <text evidence="1">The sequence shown here is derived from an EMBL/GenBank/DDBJ whole genome shotgun (WGS) entry which is preliminary data.</text>
</comment>
<name>A0AC61S4T5_9BACT</name>
<organism evidence="1 2">
    <name type="scientific">Muribaculum caecicola</name>
    <dbReference type="NCBI Taxonomy" id="3038144"/>
    <lineage>
        <taxon>Bacteria</taxon>
        <taxon>Pseudomonadati</taxon>
        <taxon>Bacteroidota</taxon>
        <taxon>Bacteroidia</taxon>
        <taxon>Bacteroidales</taxon>
        <taxon>Muribaculaceae</taxon>
        <taxon>Muribaculum</taxon>
    </lineage>
</organism>
<gene>
    <name evidence="1" type="ORF">E5990_08495</name>
</gene>
<protein>
    <submittedName>
        <fullName evidence="1">Chloride channel protein</fullName>
    </submittedName>
</protein>
<dbReference type="EMBL" id="SSTG01000115">
    <property type="protein sequence ID" value="THG46090.1"/>
    <property type="molecule type" value="Genomic_DNA"/>
</dbReference>
<proteinExistence type="predicted"/>
<accession>A0AC61S4T5</accession>
<evidence type="ECO:0000313" key="1">
    <source>
        <dbReference type="EMBL" id="THG46090.1"/>
    </source>
</evidence>
<dbReference type="Proteomes" id="UP000305401">
    <property type="component" value="Unassembled WGS sequence"/>
</dbReference>
<evidence type="ECO:0000313" key="2">
    <source>
        <dbReference type="Proteomes" id="UP000305401"/>
    </source>
</evidence>